<accession>A0A5C6QTE4</accession>
<dbReference type="AlphaFoldDB" id="A0A5C6QTE4"/>
<name>A0A5C6QTE4_9GAMM</name>
<sequence length="165" mass="18891">MCNNRFNNVLKWLPLVGCLLFISGCKPVSEKSSENIASALVAQCIDSQSQCEINTEFANFNVKFSQHKLLDKVKTELPFFIELTPTSQQSPIKSITKVSAYLEGRDMFMGKVPVFFEPTEKDNVYLAQSLLANCSEEQMVWRLWITVELKDKTQTFFVDFTSQRL</sequence>
<dbReference type="EMBL" id="VOLT01000001">
    <property type="protein sequence ID" value="TWX71963.1"/>
    <property type="molecule type" value="Genomic_DNA"/>
</dbReference>
<evidence type="ECO:0008006" key="3">
    <source>
        <dbReference type="Google" id="ProtNLM"/>
    </source>
</evidence>
<keyword evidence="2" id="KW-1185">Reference proteome</keyword>
<gene>
    <name evidence="1" type="ORF">ESZ36_01655</name>
</gene>
<dbReference type="OrthoDB" id="6238758at2"/>
<evidence type="ECO:0000313" key="1">
    <source>
        <dbReference type="EMBL" id="TWX71963.1"/>
    </source>
</evidence>
<dbReference type="PROSITE" id="PS51257">
    <property type="entry name" value="PROKAR_LIPOPROTEIN"/>
    <property type="match status" value="1"/>
</dbReference>
<evidence type="ECO:0000313" key="2">
    <source>
        <dbReference type="Proteomes" id="UP000321822"/>
    </source>
</evidence>
<dbReference type="RefSeq" id="WP_146782634.1">
    <property type="nucleotide sequence ID" value="NZ_VOLT01000001.1"/>
</dbReference>
<organism evidence="1 2">
    <name type="scientific">Colwellia demingiae</name>
    <dbReference type="NCBI Taxonomy" id="89401"/>
    <lineage>
        <taxon>Bacteria</taxon>
        <taxon>Pseudomonadati</taxon>
        <taxon>Pseudomonadota</taxon>
        <taxon>Gammaproteobacteria</taxon>
        <taxon>Alteromonadales</taxon>
        <taxon>Colwelliaceae</taxon>
        <taxon>Colwellia</taxon>
    </lineage>
</organism>
<reference evidence="1 2" key="1">
    <citation type="submission" date="2019-07" db="EMBL/GenBank/DDBJ databases">
        <title>Genomes of sea-ice associated Colwellia species.</title>
        <authorList>
            <person name="Bowman J.P."/>
        </authorList>
    </citation>
    <scope>NUCLEOTIDE SEQUENCE [LARGE SCALE GENOMIC DNA]</scope>
    <source>
        <strain evidence="1 2">ACAM 459</strain>
    </source>
</reference>
<proteinExistence type="predicted"/>
<protein>
    <recommendedName>
        <fullName evidence="3">Lipoprotein</fullName>
    </recommendedName>
</protein>
<comment type="caution">
    <text evidence="1">The sequence shown here is derived from an EMBL/GenBank/DDBJ whole genome shotgun (WGS) entry which is preliminary data.</text>
</comment>
<dbReference type="Proteomes" id="UP000321822">
    <property type="component" value="Unassembled WGS sequence"/>
</dbReference>